<reference evidence="2 3" key="2">
    <citation type="journal article" date="2016" name="Int. J. Syst. Evol. Microbiol.">
        <title>Lutibacter profundi sp. nov., isolated from a deep-sea hydrothermal system on the Arctic Mid-Ocean Ridge and emended description of the genus Lutibacter.</title>
        <authorList>
            <person name="Le Moine Bauer S."/>
            <person name="Roalkvam I."/>
            <person name="Steen I.H."/>
            <person name="Dahle H."/>
        </authorList>
    </citation>
    <scope>NUCLEOTIDE SEQUENCE [LARGE SCALE GENOMIC DNA]</scope>
    <source>
        <strain evidence="2 3">LP1</strain>
    </source>
</reference>
<evidence type="ECO:0000313" key="2">
    <source>
        <dbReference type="EMBL" id="AMC11227.1"/>
    </source>
</evidence>
<gene>
    <name evidence="2" type="ORF">Lupro_08145</name>
</gene>
<dbReference type="AlphaFoldDB" id="A0A109RNQ6"/>
<proteinExistence type="predicted"/>
<dbReference type="RefSeq" id="WP_068208516.1">
    <property type="nucleotide sequence ID" value="NZ_CP013355.1"/>
</dbReference>
<name>A0A109RNQ6_9FLAO</name>
<accession>A0A109RNQ6</accession>
<dbReference type="PROSITE" id="PS51257">
    <property type="entry name" value="PROKAR_LIPOPROTEIN"/>
    <property type="match status" value="1"/>
</dbReference>
<feature type="domain" description="DUF4296" evidence="1">
    <location>
        <begin position="26"/>
        <end position="106"/>
    </location>
</feature>
<reference evidence="3" key="1">
    <citation type="submission" date="2015-12" db="EMBL/GenBank/DDBJ databases">
        <title>Complete genome sequence of Lutibacter profundus strain LP1.</title>
        <authorList>
            <person name="Wissuwa J."/>
            <person name="Le Moine Bauer S."/>
            <person name="Stokke R."/>
            <person name="Dahle H."/>
            <person name="Steen I.H."/>
        </authorList>
    </citation>
    <scope>NUCLEOTIDE SEQUENCE [LARGE SCALE GENOMIC DNA]</scope>
    <source>
        <strain evidence="3">LP1</strain>
    </source>
</reference>
<dbReference type="EMBL" id="CP013355">
    <property type="protein sequence ID" value="AMC11227.1"/>
    <property type="molecule type" value="Genomic_DNA"/>
</dbReference>
<sequence>MNKFLHIIILSMFLGACTSNTILKKPKDLIPKEEMVDLLTDIFIANGAMSVKNTNLKRNVNYFPFVFEKYKIDTTRFKESNYYYTSRIDDYDYILGKVDKRLKALKHQYENDLKIRDSIKRIEKDSLRKVTSPKKNKQHEIIKRLQKNRLKKEIIE</sequence>
<protein>
    <recommendedName>
        <fullName evidence="1">DUF4296 domain-containing protein</fullName>
    </recommendedName>
</protein>
<dbReference type="KEGG" id="lut:Lupro_08145"/>
<evidence type="ECO:0000313" key="3">
    <source>
        <dbReference type="Proteomes" id="UP000059672"/>
    </source>
</evidence>
<organism evidence="2 3">
    <name type="scientific">Lutibacter profundi</name>
    <dbReference type="NCBI Taxonomy" id="1622118"/>
    <lineage>
        <taxon>Bacteria</taxon>
        <taxon>Pseudomonadati</taxon>
        <taxon>Bacteroidota</taxon>
        <taxon>Flavobacteriia</taxon>
        <taxon>Flavobacteriales</taxon>
        <taxon>Flavobacteriaceae</taxon>
        <taxon>Lutibacter</taxon>
    </lineage>
</organism>
<keyword evidence="3" id="KW-1185">Reference proteome</keyword>
<dbReference type="Proteomes" id="UP000059672">
    <property type="component" value="Chromosome"/>
</dbReference>
<dbReference type="STRING" id="1622118.Lupro_08145"/>
<dbReference type="InterPro" id="IPR025381">
    <property type="entry name" value="DUF4296"/>
</dbReference>
<dbReference type="OrthoDB" id="1525222at2"/>
<dbReference type="Pfam" id="PF14129">
    <property type="entry name" value="DUF4296"/>
    <property type="match status" value="1"/>
</dbReference>
<evidence type="ECO:0000259" key="1">
    <source>
        <dbReference type="Pfam" id="PF14129"/>
    </source>
</evidence>